<dbReference type="Gramene" id="OB04G23850.1">
    <property type="protein sequence ID" value="OB04G23850.1"/>
    <property type="gene ID" value="OB04G23850"/>
</dbReference>
<protein>
    <submittedName>
        <fullName evidence="1">Uncharacterized protein</fullName>
    </submittedName>
</protein>
<dbReference type="EnsemblPlants" id="OB04G23850.1">
    <property type="protein sequence ID" value="OB04G23850.1"/>
    <property type="gene ID" value="OB04G23850"/>
</dbReference>
<proteinExistence type="predicted"/>
<reference evidence="1" key="2">
    <citation type="submission" date="2013-04" db="UniProtKB">
        <authorList>
            <consortium name="EnsemblPlants"/>
        </authorList>
    </citation>
    <scope>IDENTIFICATION</scope>
</reference>
<organism evidence="1">
    <name type="scientific">Oryza brachyantha</name>
    <name type="common">malo sina</name>
    <dbReference type="NCBI Taxonomy" id="4533"/>
    <lineage>
        <taxon>Eukaryota</taxon>
        <taxon>Viridiplantae</taxon>
        <taxon>Streptophyta</taxon>
        <taxon>Embryophyta</taxon>
        <taxon>Tracheophyta</taxon>
        <taxon>Spermatophyta</taxon>
        <taxon>Magnoliopsida</taxon>
        <taxon>Liliopsida</taxon>
        <taxon>Poales</taxon>
        <taxon>Poaceae</taxon>
        <taxon>BOP clade</taxon>
        <taxon>Oryzoideae</taxon>
        <taxon>Oryzeae</taxon>
        <taxon>Oryzinae</taxon>
        <taxon>Oryza</taxon>
    </lineage>
</organism>
<dbReference type="Proteomes" id="UP000006038">
    <property type="component" value="Chromosome 4"/>
</dbReference>
<keyword evidence="2" id="KW-1185">Reference proteome</keyword>
<name>J3LZ10_ORYBR</name>
<dbReference type="HOGENOM" id="CLU_2856544_0_0_1"/>
<sequence length="65" mass="7396">MGDGTGTWLVTYSRESFSDEIFCYFATDKTGFVYYVIPKFGFANMTSLNNLSHFFVISSIGCYFT</sequence>
<reference evidence="1" key="1">
    <citation type="journal article" date="2013" name="Nat. Commun.">
        <title>Whole-genome sequencing of Oryza brachyantha reveals mechanisms underlying Oryza genome evolution.</title>
        <authorList>
            <person name="Chen J."/>
            <person name="Huang Q."/>
            <person name="Gao D."/>
            <person name="Wang J."/>
            <person name="Lang Y."/>
            <person name="Liu T."/>
            <person name="Li B."/>
            <person name="Bai Z."/>
            <person name="Luis Goicoechea J."/>
            <person name="Liang C."/>
            <person name="Chen C."/>
            <person name="Zhang W."/>
            <person name="Sun S."/>
            <person name="Liao Y."/>
            <person name="Zhang X."/>
            <person name="Yang L."/>
            <person name="Song C."/>
            <person name="Wang M."/>
            <person name="Shi J."/>
            <person name="Liu G."/>
            <person name="Liu J."/>
            <person name="Zhou H."/>
            <person name="Zhou W."/>
            <person name="Yu Q."/>
            <person name="An N."/>
            <person name="Chen Y."/>
            <person name="Cai Q."/>
            <person name="Wang B."/>
            <person name="Liu B."/>
            <person name="Min J."/>
            <person name="Huang Y."/>
            <person name="Wu H."/>
            <person name="Li Z."/>
            <person name="Zhang Y."/>
            <person name="Yin Y."/>
            <person name="Song W."/>
            <person name="Jiang J."/>
            <person name="Jackson S.A."/>
            <person name="Wing R.A."/>
            <person name="Wang J."/>
            <person name="Chen M."/>
        </authorList>
    </citation>
    <scope>NUCLEOTIDE SEQUENCE [LARGE SCALE GENOMIC DNA]</scope>
    <source>
        <strain evidence="1">cv. IRGC 101232</strain>
    </source>
</reference>
<evidence type="ECO:0000313" key="1">
    <source>
        <dbReference type="EnsemblPlants" id="OB04G23850.1"/>
    </source>
</evidence>
<accession>J3LZ10</accession>
<evidence type="ECO:0000313" key="2">
    <source>
        <dbReference type="Proteomes" id="UP000006038"/>
    </source>
</evidence>
<dbReference type="AlphaFoldDB" id="J3LZ10"/>